<dbReference type="EMBL" id="BJNY01000005">
    <property type="protein sequence ID" value="GED05452.1"/>
    <property type="molecule type" value="Genomic_DNA"/>
</dbReference>
<dbReference type="AlphaFoldDB" id="A0A4Y4DJJ5"/>
<sequence length="298" mass="31613">MIDVTQSDAGTSQNAQDIDIADAYAKAIASLEAWRQQGTLDTEISAAVPLTELLAPDAVLLPQRWLLTVEDPDKNKHLVEDVYASYSALADAAQQQPELPALLSVAEASQVVPLRALTEVGTVVRGDFSSTRSSAADTTSSPKVQVVTMGTVRTGRSEERTSSARTAKKSPVATQTGDILITTTGPRINACVWDEEGLAVDKNVTILRDLSQAWDPYYVASQITAESNQAMLTGITIKRVDAKHLLVAQLSPEAQQAIGQAVRDYSAFANAARNTAAKAEEHLAALQNSVSSGTIAPA</sequence>
<organism evidence="3 4">
    <name type="scientific">Glutamicibacter uratoxydans</name>
    <name type="common">Arthrobacter uratoxydans</name>
    <dbReference type="NCBI Taxonomy" id="43667"/>
    <lineage>
        <taxon>Bacteria</taxon>
        <taxon>Bacillati</taxon>
        <taxon>Actinomycetota</taxon>
        <taxon>Actinomycetes</taxon>
        <taxon>Micrococcales</taxon>
        <taxon>Micrococcaceae</taxon>
        <taxon>Glutamicibacter</taxon>
    </lineage>
</organism>
<evidence type="ECO:0008006" key="5">
    <source>
        <dbReference type="Google" id="ProtNLM"/>
    </source>
</evidence>
<gene>
    <name evidence="3" type="ORF">AUR04nite_09840</name>
</gene>
<evidence type="ECO:0000256" key="2">
    <source>
        <dbReference type="ARBA" id="ARBA00023125"/>
    </source>
</evidence>
<evidence type="ECO:0000313" key="3">
    <source>
        <dbReference type="EMBL" id="GED05452.1"/>
    </source>
</evidence>
<evidence type="ECO:0000313" key="4">
    <source>
        <dbReference type="Proteomes" id="UP000316612"/>
    </source>
</evidence>
<dbReference type="Gene3D" id="3.90.220.20">
    <property type="entry name" value="DNA methylase specificity domains"/>
    <property type="match status" value="2"/>
</dbReference>
<dbReference type="InterPro" id="IPR044946">
    <property type="entry name" value="Restrct_endonuc_typeI_TRD_sf"/>
</dbReference>
<keyword evidence="2" id="KW-0238">DNA-binding</keyword>
<dbReference type="GO" id="GO:0009307">
    <property type="term" value="P:DNA restriction-modification system"/>
    <property type="evidence" value="ECO:0007669"/>
    <property type="project" value="UniProtKB-KW"/>
</dbReference>
<dbReference type="Proteomes" id="UP000316612">
    <property type="component" value="Unassembled WGS sequence"/>
</dbReference>
<evidence type="ECO:0000256" key="1">
    <source>
        <dbReference type="ARBA" id="ARBA00022747"/>
    </source>
</evidence>
<comment type="caution">
    <text evidence="3">The sequence shown here is derived from an EMBL/GenBank/DDBJ whole genome shotgun (WGS) entry which is preliminary data.</text>
</comment>
<reference evidence="3 4" key="1">
    <citation type="submission" date="2019-06" db="EMBL/GenBank/DDBJ databases">
        <title>Whole genome shotgun sequence of Glutamicibacter uratoxydans NBRC 15515.</title>
        <authorList>
            <person name="Hosoyama A."/>
            <person name="Uohara A."/>
            <person name="Ohji S."/>
            <person name="Ichikawa N."/>
        </authorList>
    </citation>
    <scope>NUCLEOTIDE SEQUENCE [LARGE SCALE GENOMIC DNA]</scope>
    <source>
        <strain evidence="3 4">NBRC 15515</strain>
    </source>
</reference>
<protein>
    <recommendedName>
        <fullName evidence="5">Type I restriction modification DNA specificity domain-containing protein</fullName>
    </recommendedName>
</protein>
<keyword evidence="4" id="KW-1185">Reference proteome</keyword>
<dbReference type="GO" id="GO:0003677">
    <property type="term" value="F:DNA binding"/>
    <property type="evidence" value="ECO:0007669"/>
    <property type="project" value="UniProtKB-KW"/>
</dbReference>
<accession>A0A4Y4DJJ5</accession>
<name>A0A4Y4DJJ5_GLUUR</name>
<proteinExistence type="predicted"/>
<keyword evidence="1" id="KW-0680">Restriction system</keyword>
<dbReference type="SUPFAM" id="SSF116734">
    <property type="entry name" value="DNA methylase specificity domain"/>
    <property type="match status" value="1"/>
</dbReference>